<accession>A0ABR2YGJ6</accession>
<organism evidence="2 3">
    <name type="scientific">Coccomyxa subellipsoidea</name>
    <dbReference type="NCBI Taxonomy" id="248742"/>
    <lineage>
        <taxon>Eukaryota</taxon>
        <taxon>Viridiplantae</taxon>
        <taxon>Chlorophyta</taxon>
        <taxon>core chlorophytes</taxon>
        <taxon>Trebouxiophyceae</taxon>
        <taxon>Trebouxiophyceae incertae sedis</taxon>
        <taxon>Coccomyxaceae</taxon>
        <taxon>Coccomyxa</taxon>
    </lineage>
</organism>
<dbReference type="Proteomes" id="UP001491310">
    <property type="component" value="Unassembled WGS sequence"/>
</dbReference>
<dbReference type="EMBL" id="JALJOT010000013">
    <property type="protein sequence ID" value="KAK9904269.1"/>
    <property type="molecule type" value="Genomic_DNA"/>
</dbReference>
<evidence type="ECO:0000313" key="2">
    <source>
        <dbReference type="EMBL" id="KAK9904269.1"/>
    </source>
</evidence>
<reference evidence="2 3" key="1">
    <citation type="journal article" date="2024" name="Nat. Commun.">
        <title>Phylogenomics reveals the evolutionary origins of lichenization in chlorophyte algae.</title>
        <authorList>
            <person name="Puginier C."/>
            <person name="Libourel C."/>
            <person name="Otte J."/>
            <person name="Skaloud P."/>
            <person name="Haon M."/>
            <person name="Grisel S."/>
            <person name="Petersen M."/>
            <person name="Berrin J.G."/>
            <person name="Delaux P.M."/>
            <person name="Dal Grande F."/>
            <person name="Keller J."/>
        </authorList>
    </citation>
    <scope>NUCLEOTIDE SEQUENCE [LARGE SCALE GENOMIC DNA]</scope>
    <source>
        <strain evidence="2 3">SAG 216-7</strain>
    </source>
</reference>
<protein>
    <recommendedName>
        <fullName evidence="4">Plasmodium RESA N-terminal domain-containing protein</fullName>
    </recommendedName>
</protein>
<comment type="caution">
    <text evidence="2">The sequence shown here is derived from an EMBL/GenBank/DDBJ whole genome shotgun (WGS) entry which is preliminary data.</text>
</comment>
<gene>
    <name evidence="2" type="ORF">WJX75_008169</name>
</gene>
<evidence type="ECO:0008006" key="4">
    <source>
        <dbReference type="Google" id="ProtNLM"/>
    </source>
</evidence>
<evidence type="ECO:0000313" key="3">
    <source>
        <dbReference type="Proteomes" id="UP001491310"/>
    </source>
</evidence>
<name>A0ABR2YGJ6_9CHLO</name>
<keyword evidence="3" id="KW-1185">Reference proteome</keyword>
<feature type="region of interest" description="Disordered" evidence="1">
    <location>
        <begin position="706"/>
        <end position="726"/>
    </location>
</feature>
<feature type="region of interest" description="Disordered" evidence="1">
    <location>
        <begin position="200"/>
        <end position="235"/>
    </location>
</feature>
<feature type="region of interest" description="Disordered" evidence="1">
    <location>
        <begin position="1"/>
        <end position="39"/>
    </location>
</feature>
<evidence type="ECO:0000256" key="1">
    <source>
        <dbReference type="SAM" id="MobiDB-lite"/>
    </source>
</evidence>
<feature type="compositionally biased region" description="Low complexity" evidence="1">
    <location>
        <begin position="714"/>
        <end position="726"/>
    </location>
</feature>
<proteinExistence type="predicted"/>
<feature type="region of interest" description="Disordered" evidence="1">
    <location>
        <begin position="346"/>
        <end position="366"/>
    </location>
</feature>
<feature type="compositionally biased region" description="Low complexity" evidence="1">
    <location>
        <begin position="224"/>
        <end position="235"/>
    </location>
</feature>
<sequence length="726" mass="75723">MAPPKLGGSLGRPQTGWLGRGAPGARLLRRPRPDRGGGGRLPGPLTLLCLCLAAGFAFLLLGSFRMESLVSRSNRGLRVLETEGLDSFVDQQRAAATRDASQPELRVIGAGAGSAGGGGSAALTGKLPGSFLPDPSAAAAAAAEAGGGKVGASAQEVLAKGLKEANHKRAHQQLSKQAIQAQAAKSLVDEPVDARESLLSSMGVSKDGKGSEKPPVLSGRDSAGDSALPGGSSAAAAADDAWDEWDFDRKAQALQAELFDLKGLIPGALRDLDNLPRQKGKGALGLNKAAESRRMAASGECQMLLAKAIEGDREREVRQREEHLKSLVNIWDPEAEMKARKADKYRTRADHAGKPVAFPPGTEGMLGRQYTEDQKRAQKNMRLTYELFNATWHARMTMSEVAELWLEVVSPEAAEIIRSFLDDAKTQAEASKSLEDHRGEDGIAALDKPAPLSTAAANPESVTAQARDLEGMLQSMCRGDEGCMLEVWRSCKEQPKCVEKLHRTHLADEQAKAASADQGAERKKAGQAGNAAAAGQPSEAAAAAALQGACGGRAECIQQVRLMCGSRPACVVGVAGQVIAANKGGTGGSKGGQLRAGNEGTATAALDPLPLEKANKAANTSQRLAEVAAASASLQAAHAEAVSTEQQTGQGTRLQTNAASADRWAQELMSRMCSGRQACVEDVWRLCNGRYDCIKTSWAAHEAQQTGQSGGKLATSSATSAAAATA</sequence>
<feature type="region of interest" description="Disordered" evidence="1">
    <location>
        <begin position="509"/>
        <end position="532"/>
    </location>
</feature>